<dbReference type="EMBL" id="CP150096">
    <property type="protein sequence ID" value="WZN47579.1"/>
    <property type="molecule type" value="Genomic_DNA"/>
</dbReference>
<accession>A0ABZ2Z714</accession>
<evidence type="ECO:0000313" key="1">
    <source>
        <dbReference type="EMBL" id="WZN47579.1"/>
    </source>
</evidence>
<dbReference type="Proteomes" id="UP001449657">
    <property type="component" value="Chromosome"/>
</dbReference>
<organism evidence="1 2">
    <name type="scientific">Chitinophaga caseinilytica</name>
    <dbReference type="NCBI Taxonomy" id="2267521"/>
    <lineage>
        <taxon>Bacteria</taxon>
        <taxon>Pseudomonadati</taxon>
        <taxon>Bacteroidota</taxon>
        <taxon>Chitinophagia</taxon>
        <taxon>Chitinophagales</taxon>
        <taxon>Chitinophagaceae</taxon>
        <taxon>Chitinophaga</taxon>
    </lineage>
</organism>
<protein>
    <submittedName>
        <fullName evidence="1">Uncharacterized protein</fullName>
    </submittedName>
</protein>
<dbReference type="RefSeq" id="WP_341842209.1">
    <property type="nucleotide sequence ID" value="NZ_CP149792.1"/>
</dbReference>
<reference evidence="1 2" key="1">
    <citation type="submission" date="2024-03" db="EMBL/GenBank/DDBJ databases">
        <title>Chitinophaga caseinilytica sp. nov., a casein hydrolysing bacterium isolated from forest soil.</title>
        <authorList>
            <person name="Lee D.S."/>
            <person name="Han D.M."/>
            <person name="Baek J.H."/>
            <person name="Choi D.G."/>
            <person name="Jeon J.H."/>
            <person name="Jeon C.O."/>
        </authorList>
    </citation>
    <scope>NUCLEOTIDE SEQUENCE [LARGE SCALE GENOMIC DNA]</scope>
    <source>
        <strain evidence="1 2">KACC 19118</strain>
    </source>
</reference>
<name>A0ABZ2Z714_9BACT</name>
<sequence length="186" mass="21385">MKTEILVAIITGTAAIATAIATVIINTRNSRRIEKLRSALEQKKEQDNEVMKWLLSHQTSMFNQHLVSLREFLSIVQHSKDQLRHLLDAADGILPDERKSQLHTIRKSIIDKYATTRYYFDTTPYGDQAHLIKSKLLVISNLLLGGKRQYPEVCSLINEITVCQNELHKGMEKELLQRYRSIQNNA</sequence>
<keyword evidence="2" id="KW-1185">Reference proteome</keyword>
<evidence type="ECO:0000313" key="2">
    <source>
        <dbReference type="Proteomes" id="UP001449657"/>
    </source>
</evidence>
<gene>
    <name evidence="1" type="ORF">WJU22_05240</name>
</gene>
<proteinExistence type="predicted"/>